<sequence>MRHISGHRGRGKEVKATQLYTVHAILTKSIGQERTASLRGQEREAARFQSPNTFARQLNPVARGTALLSSSQMELPRHLRGKSPSLLFLFVRKKSIAPTLRSLTRSHPLQPKYGNCEECWGGSKYHSVAPAAAFGFPHITPPFCWASLAFLAKHVVDSQTVKEGTIGIERGKDQTALAISNLVLIFATFTLLNFHIV</sequence>
<protein>
    <submittedName>
        <fullName evidence="2">Uncharacterized protein</fullName>
    </submittedName>
</protein>
<organism evidence="2 3">
    <name type="scientific">Sporothrix schenckii 1099-18</name>
    <dbReference type="NCBI Taxonomy" id="1397361"/>
    <lineage>
        <taxon>Eukaryota</taxon>
        <taxon>Fungi</taxon>
        <taxon>Dikarya</taxon>
        <taxon>Ascomycota</taxon>
        <taxon>Pezizomycotina</taxon>
        <taxon>Sordariomycetes</taxon>
        <taxon>Sordariomycetidae</taxon>
        <taxon>Ophiostomatales</taxon>
        <taxon>Ophiostomataceae</taxon>
        <taxon>Sporothrix</taxon>
    </lineage>
</organism>
<keyword evidence="1" id="KW-0812">Transmembrane</keyword>
<dbReference type="GeneID" id="27663107"/>
<dbReference type="AlphaFoldDB" id="A0A0F2LYW1"/>
<keyword evidence="1" id="KW-0472">Membrane</keyword>
<evidence type="ECO:0000313" key="2">
    <source>
        <dbReference type="EMBL" id="KJR81690.1"/>
    </source>
</evidence>
<name>A0A0F2LYW1_SPOSC</name>
<comment type="caution">
    <text evidence="2">The sequence shown here is derived from an EMBL/GenBank/DDBJ whole genome shotgun (WGS) entry which is preliminary data.</text>
</comment>
<dbReference type="RefSeq" id="XP_016584366.1">
    <property type="nucleotide sequence ID" value="XM_016727830.1"/>
</dbReference>
<reference evidence="2 3" key="1">
    <citation type="journal article" date="2014" name="BMC Genomics">
        <title>Comparative genomics of the major fungal agents of human and animal Sporotrichosis: Sporothrix schenckii and Sporothrix brasiliensis.</title>
        <authorList>
            <person name="Teixeira M.M."/>
            <person name="de Almeida L.G."/>
            <person name="Kubitschek-Barreira P."/>
            <person name="Alves F.L."/>
            <person name="Kioshima E.S."/>
            <person name="Abadio A.K."/>
            <person name="Fernandes L."/>
            <person name="Derengowski L.S."/>
            <person name="Ferreira K.S."/>
            <person name="Souza R.C."/>
            <person name="Ruiz J.C."/>
            <person name="de Andrade N.C."/>
            <person name="Paes H.C."/>
            <person name="Nicola A.M."/>
            <person name="Albuquerque P."/>
            <person name="Gerber A.L."/>
            <person name="Martins V.P."/>
            <person name="Peconick L.D."/>
            <person name="Neto A.V."/>
            <person name="Chaucanez C.B."/>
            <person name="Silva P.A."/>
            <person name="Cunha O.L."/>
            <person name="de Oliveira F.F."/>
            <person name="dos Santos T.C."/>
            <person name="Barros A.L."/>
            <person name="Soares M.A."/>
            <person name="de Oliveira L.M."/>
            <person name="Marini M.M."/>
            <person name="Villalobos-Duno H."/>
            <person name="Cunha M.M."/>
            <person name="de Hoog S."/>
            <person name="da Silveira J.F."/>
            <person name="Henrissat B."/>
            <person name="Nino-Vega G.A."/>
            <person name="Cisalpino P.S."/>
            <person name="Mora-Montes H.M."/>
            <person name="Almeida S.R."/>
            <person name="Stajich J.E."/>
            <person name="Lopes-Bezerra L.M."/>
            <person name="Vasconcelos A.T."/>
            <person name="Felipe M.S."/>
        </authorList>
    </citation>
    <scope>NUCLEOTIDE SEQUENCE [LARGE SCALE GENOMIC DNA]</scope>
    <source>
        <strain evidence="2 3">1099-18</strain>
    </source>
</reference>
<dbReference type="VEuPathDB" id="FungiDB:SPSK_00884"/>
<gene>
    <name evidence="2" type="ORF">SPSK_00884</name>
</gene>
<dbReference type="KEGG" id="ssck:SPSK_00884"/>
<feature type="transmembrane region" description="Helical" evidence="1">
    <location>
        <begin position="176"/>
        <end position="196"/>
    </location>
</feature>
<dbReference type="EMBL" id="AXCR01000011">
    <property type="protein sequence ID" value="KJR81690.1"/>
    <property type="molecule type" value="Genomic_DNA"/>
</dbReference>
<accession>A0A0F2LYW1</accession>
<evidence type="ECO:0000256" key="1">
    <source>
        <dbReference type="SAM" id="Phobius"/>
    </source>
</evidence>
<evidence type="ECO:0000313" key="3">
    <source>
        <dbReference type="Proteomes" id="UP000033710"/>
    </source>
</evidence>
<reference evidence="2 3" key="2">
    <citation type="journal article" date="2015" name="Eukaryot. Cell">
        <title>Asexual propagation of a virulent clone complex in a human and feline outbreak of sporotrichosis.</title>
        <authorList>
            <person name="Teixeira Mde M."/>
            <person name="Rodrigues A.M."/>
            <person name="Tsui C.K."/>
            <person name="de Almeida L.G."/>
            <person name="Van Diepeningen A.D."/>
            <person name="van den Ende B.G."/>
            <person name="Fernandes G.F."/>
            <person name="Kano R."/>
            <person name="Hamelin R.C."/>
            <person name="Lopes-Bezerra L.M."/>
            <person name="Vasconcelos A.T."/>
            <person name="de Hoog S."/>
            <person name="de Camargo Z.P."/>
            <person name="Felipe M.S."/>
        </authorList>
    </citation>
    <scope>NUCLEOTIDE SEQUENCE [LARGE SCALE GENOMIC DNA]</scope>
    <source>
        <strain evidence="2 3">1099-18</strain>
    </source>
</reference>
<dbReference type="Proteomes" id="UP000033710">
    <property type="component" value="Unassembled WGS sequence"/>
</dbReference>
<proteinExistence type="predicted"/>
<keyword evidence="1" id="KW-1133">Transmembrane helix</keyword>